<gene>
    <name evidence="1" type="ORF">KIH16_12535</name>
</gene>
<accession>A0ACD1DUW6</accession>
<protein>
    <submittedName>
        <fullName evidence="1">Efflux RND transporter permease subunit</fullName>
    </submittedName>
</protein>
<name>A0ACD1DUW6_9BACT</name>
<sequence>MNIASFAIRKKTVTLFLTVLMVVGGILAYGRLGKLEDPEFTIKTAVVVTTYPGATPREVEEEVTDAVETAVQQLGQVKRVRSISQEGMSTVYVDIKDTYTAQDLPQIWDELRRKVNDGQRNLPPGAGPSLVNDDYGAVYGVYFALTGEGYSLEELRRTADFLRKELLLVDGVARVEIGGIQKEGVFVEIARATLAQLGIPLNQIVQSLQAQNLVVSTGKVDVGAERLRIDPTGAFTSVEQIGGLLLRGSTGNLIRLDDIAVISREPVTPSQSLMRFDGRPAIGLGVANVAGGNVITMGEAVKKRLAELEGQIPLGMDLGLIYYQSDTVQASIDNFVVNLIEAVVIVIALLLVFMGLRTGLLIGVILLLTILATFVAMKTMAIDLQSISLGALIIALGMLVDNAIVVADGMLVRIETGQDGEQAAAAVVSQTQLPLLGATFIAILAFAPIGLSPDSTGEFCRSLFLVVAISLSLSWILAVTVTPLLGVMTLRSSPAMEGKDPYGGRLYDLYRSVLLFCLRRRAATVAVTMGLLALAFFGFGRVPQTFFPDSSSPQFSMDFWWPQGTRIEETSDQIRRVETFLLEQPETESVTTFVGQGALRFILNYTPGDPGSNYAQIIVKTRDAAFTRPLMEKVRTAAQRDLPDVEPRIKAFAKGTSSGAKVQVRLVGSDNDVLRRLGEEARGLMIADGRTVNIRNDWENRVKVVRPVIDEARARQAGLSRPDIAGALELAFGGTRSGLYREGDRLIPIIARFPAAERDNVETLPDTPVWSPLVGRYIALSQVTERLATVAEDPVIRRRDRMKTLTVECDAGDGDANALLERLRPRVEGLSLPQGYRMEWGGEYESSRDAQKGLMGMIPLGFLAIVVILVVLFNGLRETGLILLCLPLSLIGMTAGLLLMGQPFSFMALLGFLSLAGMLIKNAIVLLDQFNLEIGQGKPPFQAIVDSSVSRTRPVLMAALTTVLGMIPLYFDALFASMAVTIMFGLSFATVLTLLVVPVLYVLFFRIKEENA</sequence>
<proteinExistence type="predicted"/>
<dbReference type="EMBL" id="CP074691">
    <property type="protein sequence ID" value="QVL35952.1"/>
    <property type="molecule type" value="Genomic_DNA"/>
</dbReference>
<evidence type="ECO:0000313" key="1">
    <source>
        <dbReference type="EMBL" id="QVL35952.1"/>
    </source>
</evidence>
<keyword evidence="2" id="KW-1185">Reference proteome</keyword>
<evidence type="ECO:0000313" key="2">
    <source>
        <dbReference type="Proteomes" id="UP000682204"/>
    </source>
</evidence>
<reference evidence="1" key="1">
    <citation type="submission" date="2021-05" db="EMBL/GenBank/DDBJ databases">
        <title>An isolated secondary fermenter in methanogenic hydrocarbon-degrading communities.</title>
        <authorList>
            <person name="Liu Y.-F."/>
            <person name="Liu Z.-l."/>
        </authorList>
    </citation>
    <scope>NUCLEOTIDE SEQUENCE</scope>
    <source>
        <strain evidence="1">L-13</strain>
    </source>
</reference>
<dbReference type="Proteomes" id="UP000682204">
    <property type="component" value="Chromosome"/>
</dbReference>
<organism evidence="1 2">
    <name type="scientific">Aminirod propionatiphilus</name>
    <dbReference type="NCBI Taxonomy" id="3415223"/>
    <lineage>
        <taxon>Bacteria</taxon>
        <taxon>Thermotogati</taxon>
        <taxon>Synergistota</taxon>
        <taxon>Synergistia</taxon>
        <taxon>Synergistales</taxon>
        <taxon>Aminiphilaceae</taxon>
        <taxon>Aminirod</taxon>
    </lineage>
</organism>